<feature type="domain" description="DJ-1/PfpI" evidence="3">
    <location>
        <begin position="52"/>
        <end position="212"/>
    </location>
</feature>
<dbReference type="EMBL" id="CP071794">
    <property type="protein sequence ID" value="QTD55822.1"/>
    <property type="molecule type" value="Genomic_DNA"/>
</dbReference>
<gene>
    <name evidence="4" type="ORF">J4G78_16790</name>
</gene>
<evidence type="ECO:0000256" key="2">
    <source>
        <dbReference type="SAM" id="SignalP"/>
    </source>
</evidence>
<feature type="chain" id="PRO_5045698402" evidence="2">
    <location>
        <begin position="28"/>
        <end position="277"/>
    </location>
</feature>
<dbReference type="Gene3D" id="3.40.50.880">
    <property type="match status" value="1"/>
</dbReference>
<dbReference type="CDD" id="cd03139">
    <property type="entry name" value="GATase1_PfpI_2"/>
    <property type="match status" value="1"/>
</dbReference>
<dbReference type="InterPro" id="IPR002818">
    <property type="entry name" value="DJ-1/PfpI"/>
</dbReference>
<accession>A0ABX7T4Y2</accession>
<proteinExistence type="predicted"/>
<evidence type="ECO:0000313" key="4">
    <source>
        <dbReference type="EMBL" id="QTD55822.1"/>
    </source>
</evidence>
<keyword evidence="2" id="KW-0732">Signal</keyword>
<evidence type="ECO:0000259" key="3">
    <source>
        <dbReference type="Pfam" id="PF01965"/>
    </source>
</evidence>
<protein>
    <submittedName>
        <fullName evidence="4">DJ-1/PfpI family protein</fullName>
    </submittedName>
</protein>
<feature type="signal peptide" evidence="2">
    <location>
        <begin position="1"/>
        <end position="27"/>
    </location>
</feature>
<evidence type="ECO:0000313" key="5">
    <source>
        <dbReference type="Proteomes" id="UP000663923"/>
    </source>
</evidence>
<dbReference type="SUPFAM" id="SSF52317">
    <property type="entry name" value="Class I glutamine amidotransferase-like"/>
    <property type="match status" value="1"/>
</dbReference>
<reference evidence="4 5" key="1">
    <citation type="submission" date="2021-03" db="EMBL/GenBank/DDBJ databases">
        <title>Complete genome of Parasphingorhabdus_sp.JHSY0214.</title>
        <authorList>
            <person name="Yoo J.H."/>
            <person name="Bae J.W."/>
        </authorList>
    </citation>
    <scope>NUCLEOTIDE SEQUENCE [LARGE SCALE GENOMIC DNA]</scope>
    <source>
        <strain evidence="4 5">JHSY0214</strain>
    </source>
</reference>
<dbReference type="PANTHER" id="PTHR43130">
    <property type="entry name" value="ARAC-FAMILY TRANSCRIPTIONAL REGULATOR"/>
    <property type="match status" value="1"/>
</dbReference>
<dbReference type="RefSeq" id="WP_207987646.1">
    <property type="nucleotide sequence ID" value="NZ_CP071794.1"/>
</dbReference>
<dbReference type="InterPro" id="IPR029062">
    <property type="entry name" value="Class_I_gatase-like"/>
</dbReference>
<dbReference type="Pfam" id="PF01965">
    <property type="entry name" value="DJ-1_PfpI"/>
    <property type="match status" value="1"/>
</dbReference>
<dbReference type="Proteomes" id="UP000663923">
    <property type="component" value="Chromosome"/>
</dbReference>
<dbReference type="InterPro" id="IPR052158">
    <property type="entry name" value="INH-QAR"/>
</dbReference>
<dbReference type="PANTHER" id="PTHR43130:SF2">
    <property type="entry name" value="DJ-1_PFPI DOMAIN-CONTAINING PROTEIN"/>
    <property type="match status" value="1"/>
</dbReference>
<organism evidence="4 5">
    <name type="scientific">Parasphingorhabdus cellanae</name>
    <dbReference type="NCBI Taxonomy" id="2806553"/>
    <lineage>
        <taxon>Bacteria</taxon>
        <taxon>Pseudomonadati</taxon>
        <taxon>Pseudomonadota</taxon>
        <taxon>Alphaproteobacteria</taxon>
        <taxon>Sphingomonadales</taxon>
        <taxon>Sphingomonadaceae</taxon>
        <taxon>Parasphingorhabdus</taxon>
    </lineage>
</organism>
<sequence length="277" mass="29932">MTNEIDRRQVMSLSAMLAAGAALPAQAATTEMKETKEEHMRKMRAIPKDAPKVSMLVYPKMVALDLIGPMTVFNILRCNIELVWKDTKPVTTDLRIPMAPTHSFADANRDPDVLFVPGGIIGTTACMEDPEVCDFVADLGSRADWVTSVCTGSLVLGAAGLLDGYDATSYWAVAELLPLFGARHVNQRIVQDRNRFTGGGVTAGIDFGLALAAKLKDEEAAKRIQLIIEYTPQPPFKNGSPEEAGPERTASMRKSRQGMDAAARVAAENAAARLKLS</sequence>
<name>A0ABX7T4Y2_9SPHN</name>
<keyword evidence="5" id="KW-1185">Reference proteome</keyword>
<evidence type="ECO:0000256" key="1">
    <source>
        <dbReference type="SAM" id="MobiDB-lite"/>
    </source>
</evidence>
<feature type="region of interest" description="Disordered" evidence="1">
    <location>
        <begin position="232"/>
        <end position="261"/>
    </location>
</feature>
<dbReference type="PROSITE" id="PS51318">
    <property type="entry name" value="TAT"/>
    <property type="match status" value="1"/>
</dbReference>
<dbReference type="InterPro" id="IPR006311">
    <property type="entry name" value="TAT_signal"/>
</dbReference>